<evidence type="ECO:0000313" key="2">
    <source>
        <dbReference type="EMBL" id="VAW19772.1"/>
    </source>
</evidence>
<dbReference type="GO" id="GO:0005198">
    <property type="term" value="F:structural molecule activity"/>
    <property type="evidence" value="ECO:0007669"/>
    <property type="project" value="InterPro"/>
</dbReference>
<protein>
    <recommendedName>
        <fullName evidence="1">Flagellin N-terminal domain-containing protein</fullName>
    </recommendedName>
</protein>
<organism evidence="2">
    <name type="scientific">hydrothermal vent metagenome</name>
    <dbReference type="NCBI Taxonomy" id="652676"/>
    <lineage>
        <taxon>unclassified sequences</taxon>
        <taxon>metagenomes</taxon>
        <taxon>ecological metagenomes</taxon>
    </lineage>
</organism>
<sequence length="499" mass="52506">MIINKNMFSVNASYANVLRMRQQMDSLQIQLATGKKAQTLSDMGPNRAVGIDLRQQVSRIDAYQNNITMVGVRLDVVDLALTRMGDIASEARKFAATDTVGENKINLVTAQNYSSSQLDEVINLLNSKAAGRYLLAGSDTDDPPVASFDAMMNGEGAKAGFRTIVSERKAADAGANGMGRIGVALAGATLTLSEDGVHPFGLKMGAVSSESTAVSATQPAGSPAAMGLTFTAVPNEGEKTFVTFTLPDGTSSTISLTATSTTTPKEDEYTLGADAATTAQNFETALNSAISSLAGGELASASVFAAADNFFNGNGDTVQRVDGPPFDSATSLIAGTPSNSVAWYDGSSSASARKSVSARVGQSASVNYGVEGNEKGFLDLVKSLAAMAVETFPNTDATSEKRYGALVERQTALLAQSNNNSSGSLEVITMELGIVRNTMGNYLDRNNNYKVQAQTVISQLEDAPVSDVVMKIKNLDLRLQASYQVMSVISKLTMVNYIR</sequence>
<reference evidence="2" key="1">
    <citation type="submission" date="2018-06" db="EMBL/GenBank/DDBJ databases">
        <authorList>
            <person name="Zhirakovskaya E."/>
        </authorList>
    </citation>
    <scope>NUCLEOTIDE SEQUENCE</scope>
</reference>
<proteinExistence type="predicted"/>
<dbReference type="EMBL" id="UOEO01000119">
    <property type="protein sequence ID" value="VAW19772.1"/>
    <property type="molecule type" value="Genomic_DNA"/>
</dbReference>
<dbReference type="AlphaFoldDB" id="A0A3B0TZH9"/>
<dbReference type="Pfam" id="PF00669">
    <property type="entry name" value="Flagellin_N"/>
    <property type="match status" value="1"/>
</dbReference>
<dbReference type="PANTHER" id="PTHR42792:SF1">
    <property type="entry name" value="FLAGELLAR HOOK-ASSOCIATED PROTEIN 3"/>
    <property type="match status" value="1"/>
</dbReference>
<name>A0A3B0TZH9_9ZZZZ</name>
<gene>
    <name evidence="2" type="ORF">MNBD_ALPHA12-658</name>
</gene>
<accession>A0A3B0TZH9</accession>
<dbReference type="InterPro" id="IPR001492">
    <property type="entry name" value="Flagellin"/>
</dbReference>
<dbReference type="SUPFAM" id="SSF64518">
    <property type="entry name" value="Phase 1 flagellin"/>
    <property type="match status" value="1"/>
</dbReference>
<evidence type="ECO:0000259" key="1">
    <source>
        <dbReference type="Pfam" id="PF00669"/>
    </source>
</evidence>
<feature type="domain" description="Flagellin N-terminal" evidence="1">
    <location>
        <begin position="3"/>
        <end position="140"/>
    </location>
</feature>
<dbReference type="InterPro" id="IPR001029">
    <property type="entry name" value="Flagellin_N"/>
</dbReference>
<dbReference type="PANTHER" id="PTHR42792">
    <property type="entry name" value="FLAGELLIN"/>
    <property type="match status" value="1"/>
</dbReference>
<dbReference type="GO" id="GO:0009288">
    <property type="term" value="C:bacterial-type flagellum"/>
    <property type="evidence" value="ECO:0007669"/>
    <property type="project" value="InterPro"/>
</dbReference>
<dbReference type="Gene3D" id="1.20.1330.10">
    <property type="entry name" value="f41 fragment of flagellin, N-terminal domain"/>
    <property type="match status" value="1"/>
</dbReference>